<organism evidence="2 3">
    <name type="scientific">Boletus edulis BED1</name>
    <dbReference type="NCBI Taxonomy" id="1328754"/>
    <lineage>
        <taxon>Eukaryota</taxon>
        <taxon>Fungi</taxon>
        <taxon>Dikarya</taxon>
        <taxon>Basidiomycota</taxon>
        <taxon>Agaricomycotina</taxon>
        <taxon>Agaricomycetes</taxon>
        <taxon>Agaricomycetidae</taxon>
        <taxon>Boletales</taxon>
        <taxon>Boletineae</taxon>
        <taxon>Boletaceae</taxon>
        <taxon>Boletoideae</taxon>
        <taxon>Boletus</taxon>
    </lineage>
</organism>
<reference evidence="2" key="1">
    <citation type="submission" date="2019-10" db="EMBL/GenBank/DDBJ databases">
        <authorList>
            <consortium name="DOE Joint Genome Institute"/>
            <person name="Kuo A."/>
            <person name="Miyauchi S."/>
            <person name="Kiss E."/>
            <person name="Drula E."/>
            <person name="Kohler A."/>
            <person name="Sanchez-Garcia M."/>
            <person name="Andreopoulos B."/>
            <person name="Barry K.W."/>
            <person name="Bonito G."/>
            <person name="Buee M."/>
            <person name="Carver A."/>
            <person name="Chen C."/>
            <person name="Cichocki N."/>
            <person name="Clum A."/>
            <person name="Culley D."/>
            <person name="Crous P.W."/>
            <person name="Fauchery L."/>
            <person name="Girlanda M."/>
            <person name="Hayes R."/>
            <person name="Keri Z."/>
            <person name="LaButti K."/>
            <person name="Lipzen A."/>
            <person name="Lombard V."/>
            <person name="Magnuson J."/>
            <person name="Maillard F."/>
            <person name="Morin E."/>
            <person name="Murat C."/>
            <person name="Nolan M."/>
            <person name="Ohm R."/>
            <person name="Pangilinan J."/>
            <person name="Pereira M."/>
            <person name="Perotto S."/>
            <person name="Peter M."/>
            <person name="Riley R."/>
            <person name="Sitrit Y."/>
            <person name="Stielow B."/>
            <person name="Szollosi G."/>
            <person name="Zifcakova L."/>
            <person name="Stursova M."/>
            <person name="Spatafora J.W."/>
            <person name="Tedersoo L."/>
            <person name="Vaario L.-M."/>
            <person name="Yamada A."/>
            <person name="Yan M."/>
            <person name="Wang P."/>
            <person name="Xu J."/>
            <person name="Bruns T."/>
            <person name="Baldrian P."/>
            <person name="Vilgalys R."/>
            <person name="Henrissat B."/>
            <person name="Grigoriev I.V."/>
            <person name="Hibbett D."/>
            <person name="Nagy L.G."/>
            <person name="Martin F.M."/>
        </authorList>
    </citation>
    <scope>NUCLEOTIDE SEQUENCE</scope>
    <source>
        <strain evidence="2">BED1</strain>
    </source>
</reference>
<name>A0AAD4GIC3_BOLED</name>
<dbReference type="Proteomes" id="UP001194468">
    <property type="component" value="Unassembled WGS sequence"/>
</dbReference>
<evidence type="ECO:0000256" key="1">
    <source>
        <dbReference type="SAM" id="MobiDB-lite"/>
    </source>
</evidence>
<proteinExistence type="predicted"/>
<comment type="caution">
    <text evidence="2">The sequence shown here is derived from an EMBL/GenBank/DDBJ whole genome shotgun (WGS) entry which is preliminary data.</text>
</comment>
<dbReference type="AlphaFoldDB" id="A0AAD4GIC3"/>
<keyword evidence="3" id="KW-1185">Reference proteome</keyword>
<gene>
    <name evidence="2" type="ORF">L210DRAFT_3528724</name>
</gene>
<sequence length="134" mass="14682">MLSRRVVSRFSTLKTLARASSTAAGTPTPPVPASERRVAPQSTSEKPRPVSRSSPRFEQTFMELQPNPLSAMELIANEPVRVIHGRKAVCDGGESTWTGYPFFFHAGRDQLGPQPCGYPASGLRFEQAPHGHEH</sequence>
<dbReference type="EMBL" id="WHUW01000005">
    <property type="protein sequence ID" value="KAF8445934.1"/>
    <property type="molecule type" value="Genomic_DNA"/>
</dbReference>
<evidence type="ECO:0000313" key="3">
    <source>
        <dbReference type="Proteomes" id="UP001194468"/>
    </source>
</evidence>
<evidence type="ECO:0000313" key="2">
    <source>
        <dbReference type="EMBL" id="KAF8445934.1"/>
    </source>
</evidence>
<reference evidence="2" key="2">
    <citation type="journal article" date="2020" name="Nat. Commun.">
        <title>Large-scale genome sequencing of mycorrhizal fungi provides insights into the early evolution of symbiotic traits.</title>
        <authorList>
            <person name="Miyauchi S."/>
            <person name="Kiss E."/>
            <person name="Kuo A."/>
            <person name="Drula E."/>
            <person name="Kohler A."/>
            <person name="Sanchez-Garcia M."/>
            <person name="Morin E."/>
            <person name="Andreopoulos B."/>
            <person name="Barry K.W."/>
            <person name="Bonito G."/>
            <person name="Buee M."/>
            <person name="Carver A."/>
            <person name="Chen C."/>
            <person name="Cichocki N."/>
            <person name="Clum A."/>
            <person name="Culley D."/>
            <person name="Crous P.W."/>
            <person name="Fauchery L."/>
            <person name="Girlanda M."/>
            <person name="Hayes R.D."/>
            <person name="Keri Z."/>
            <person name="LaButti K."/>
            <person name="Lipzen A."/>
            <person name="Lombard V."/>
            <person name="Magnuson J."/>
            <person name="Maillard F."/>
            <person name="Murat C."/>
            <person name="Nolan M."/>
            <person name="Ohm R.A."/>
            <person name="Pangilinan J."/>
            <person name="Pereira M.F."/>
            <person name="Perotto S."/>
            <person name="Peter M."/>
            <person name="Pfister S."/>
            <person name="Riley R."/>
            <person name="Sitrit Y."/>
            <person name="Stielow J.B."/>
            <person name="Szollosi G."/>
            <person name="Zifcakova L."/>
            <person name="Stursova M."/>
            <person name="Spatafora J.W."/>
            <person name="Tedersoo L."/>
            <person name="Vaario L.M."/>
            <person name="Yamada A."/>
            <person name="Yan M."/>
            <person name="Wang P."/>
            <person name="Xu J."/>
            <person name="Bruns T."/>
            <person name="Baldrian P."/>
            <person name="Vilgalys R."/>
            <person name="Dunand C."/>
            <person name="Henrissat B."/>
            <person name="Grigoriev I.V."/>
            <person name="Hibbett D."/>
            <person name="Nagy L.G."/>
            <person name="Martin F.M."/>
        </authorList>
    </citation>
    <scope>NUCLEOTIDE SEQUENCE</scope>
    <source>
        <strain evidence="2">BED1</strain>
    </source>
</reference>
<protein>
    <submittedName>
        <fullName evidence="2">Uncharacterized protein</fullName>
    </submittedName>
</protein>
<feature type="region of interest" description="Disordered" evidence="1">
    <location>
        <begin position="17"/>
        <end position="57"/>
    </location>
</feature>
<accession>A0AAD4GIC3</accession>